<dbReference type="SMART" id="SM00332">
    <property type="entry name" value="PP2Cc"/>
    <property type="match status" value="1"/>
</dbReference>
<dbReference type="SMART" id="SM00331">
    <property type="entry name" value="PP2C_SIG"/>
    <property type="match status" value="1"/>
</dbReference>
<dbReference type="InterPro" id="IPR036457">
    <property type="entry name" value="PPM-type-like_dom_sf"/>
</dbReference>
<protein>
    <recommendedName>
        <fullName evidence="1">PPM-type phosphatase domain-containing protein</fullName>
    </recommendedName>
</protein>
<dbReference type="Gene3D" id="3.60.40.10">
    <property type="entry name" value="PPM-type phosphatase domain"/>
    <property type="match status" value="1"/>
</dbReference>
<organism evidence="2 3">
    <name type="scientific">Arsenicicoccus piscis</name>
    <dbReference type="NCBI Taxonomy" id="673954"/>
    <lineage>
        <taxon>Bacteria</taxon>
        <taxon>Bacillati</taxon>
        <taxon>Actinomycetota</taxon>
        <taxon>Actinomycetes</taxon>
        <taxon>Micrococcales</taxon>
        <taxon>Intrasporangiaceae</taxon>
        <taxon>Arsenicicoccus</taxon>
    </lineage>
</organism>
<feature type="domain" description="PPM-type phosphatase" evidence="1">
    <location>
        <begin position="8"/>
        <end position="253"/>
    </location>
</feature>
<dbReference type="InterPro" id="IPR015655">
    <property type="entry name" value="PP2C"/>
</dbReference>
<proteinExistence type="predicted"/>
<sequence length="257" mass="26773">MTTSTGSRYAAHTDIGRVSAQNEDSFAVGDFYWMVADGMGGHQAGEVASRLAVEAAVNRVERGPHPGQSLVELVESAFSDALDLLQRAADGDEVTSDMGTTLILAVQEDDEVVIGHVGDSRAYVLGARGGDGGGHDRGDHQALTQVTRDHNVAEEMLALGMITAAEAQHHPGQYQLTRALTGTGAADTTVTLTRLPATGRLLLCSDGLNGELTDDEIAEWLGTGTPAEAARSLVELALDKGGRDNITVVVVDLGVSG</sequence>
<evidence type="ECO:0000259" key="1">
    <source>
        <dbReference type="PROSITE" id="PS51746"/>
    </source>
</evidence>
<dbReference type="Pfam" id="PF13672">
    <property type="entry name" value="PP2C_2"/>
    <property type="match status" value="1"/>
</dbReference>
<dbReference type="Proteomes" id="UP001157109">
    <property type="component" value="Unassembled WGS sequence"/>
</dbReference>
<evidence type="ECO:0000313" key="2">
    <source>
        <dbReference type="EMBL" id="GMA19623.1"/>
    </source>
</evidence>
<gene>
    <name evidence="2" type="ORF">GCM10025862_16440</name>
</gene>
<dbReference type="RefSeq" id="WP_241445270.1">
    <property type="nucleotide sequence ID" value="NZ_BSUJ01000001.1"/>
</dbReference>
<dbReference type="CDD" id="cd00143">
    <property type="entry name" value="PP2Cc"/>
    <property type="match status" value="1"/>
</dbReference>
<dbReference type="InterPro" id="IPR001932">
    <property type="entry name" value="PPM-type_phosphatase-like_dom"/>
</dbReference>
<dbReference type="PROSITE" id="PS51746">
    <property type="entry name" value="PPM_2"/>
    <property type="match status" value="1"/>
</dbReference>
<keyword evidence="3" id="KW-1185">Reference proteome</keyword>
<comment type="caution">
    <text evidence="2">The sequence shown here is derived from an EMBL/GenBank/DDBJ whole genome shotgun (WGS) entry which is preliminary data.</text>
</comment>
<name>A0ABQ6HNH1_9MICO</name>
<dbReference type="PANTHER" id="PTHR47992">
    <property type="entry name" value="PROTEIN PHOSPHATASE"/>
    <property type="match status" value="1"/>
</dbReference>
<reference evidence="3" key="1">
    <citation type="journal article" date="2019" name="Int. J. Syst. Evol. Microbiol.">
        <title>The Global Catalogue of Microorganisms (GCM) 10K type strain sequencing project: providing services to taxonomists for standard genome sequencing and annotation.</title>
        <authorList>
            <consortium name="The Broad Institute Genomics Platform"/>
            <consortium name="The Broad Institute Genome Sequencing Center for Infectious Disease"/>
            <person name="Wu L."/>
            <person name="Ma J."/>
        </authorList>
    </citation>
    <scope>NUCLEOTIDE SEQUENCE [LARGE SCALE GENOMIC DNA]</scope>
    <source>
        <strain evidence="3">NBRC 105830</strain>
    </source>
</reference>
<evidence type="ECO:0000313" key="3">
    <source>
        <dbReference type="Proteomes" id="UP001157109"/>
    </source>
</evidence>
<dbReference type="EMBL" id="BSUJ01000001">
    <property type="protein sequence ID" value="GMA19623.1"/>
    <property type="molecule type" value="Genomic_DNA"/>
</dbReference>
<accession>A0ABQ6HNH1</accession>
<dbReference type="SUPFAM" id="SSF81606">
    <property type="entry name" value="PP2C-like"/>
    <property type="match status" value="1"/>
</dbReference>